<dbReference type="EMBL" id="MUJZ01045930">
    <property type="protein sequence ID" value="OTF74671.1"/>
    <property type="molecule type" value="Genomic_DNA"/>
</dbReference>
<keyword evidence="2" id="KW-1185">Reference proteome</keyword>
<feature type="non-terminal residue" evidence="1">
    <location>
        <position position="1"/>
    </location>
</feature>
<comment type="caution">
    <text evidence="1">The sequence shown here is derived from an EMBL/GenBank/DDBJ whole genome shotgun (WGS) entry which is preliminary data.</text>
</comment>
<protein>
    <submittedName>
        <fullName evidence="1">Uncharacterized protein</fullName>
    </submittedName>
</protein>
<evidence type="ECO:0000313" key="2">
    <source>
        <dbReference type="Proteomes" id="UP000194236"/>
    </source>
</evidence>
<sequence>QQLPITLSSQQYQTLIQNQNSNQQILLPTQYLTNTHGQMVQTLISTSSTALNDSTTKIIAQQTNHSRS</sequence>
<proteinExistence type="predicted"/>
<accession>A0A1Y3B1K1</accession>
<evidence type="ECO:0000313" key="1">
    <source>
        <dbReference type="EMBL" id="OTF74671.1"/>
    </source>
</evidence>
<gene>
    <name evidence="1" type="ORF">BLA29_006620</name>
</gene>
<dbReference type="AlphaFoldDB" id="A0A1Y3B1K1"/>
<organism evidence="1 2">
    <name type="scientific">Euroglyphus maynei</name>
    <name type="common">Mayne's house dust mite</name>
    <dbReference type="NCBI Taxonomy" id="6958"/>
    <lineage>
        <taxon>Eukaryota</taxon>
        <taxon>Metazoa</taxon>
        <taxon>Ecdysozoa</taxon>
        <taxon>Arthropoda</taxon>
        <taxon>Chelicerata</taxon>
        <taxon>Arachnida</taxon>
        <taxon>Acari</taxon>
        <taxon>Acariformes</taxon>
        <taxon>Sarcoptiformes</taxon>
        <taxon>Astigmata</taxon>
        <taxon>Psoroptidia</taxon>
        <taxon>Analgoidea</taxon>
        <taxon>Pyroglyphidae</taxon>
        <taxon>Pyroglyphinae</taxon>
        <taxon>Euroglyphus</taxon>
    </lineage>
</organism>
<dbReference type="Proteomes" id="UP000194236">
    <property type="component" value="Unassembled WGS sequence"/>
</dbReference>
<reference evidence="1 2" key="1">
    <citation type="submission" date="2017-03" db="EMBL/GenBank/DDBJ databases">
        <title>Genome Survey of Euroglyphus maynei.</title>
        <authorList>
            <person name="Arlian L.G."/>
            <person name="Morgan M.S."/>
            <person name="Rider S.D."/>
        </authorList>
    </citation>
    <scope>NUCLEOTIDE SEQUENCE [LARGE SCALE GENOMIC DNA]</scope>
    <source>
        <strain evidence="1">Arlian Lab</strain>
        <tissue evidence="1">Whole body</tissue>
    </source>
</reference>
<name>A0A1Y3B1K1_EURMA</name>